<protein>
    <submittedName>
        <fullName evidence="1">Uncharacterized protein</fullName>
    </submittedName>
</protein>
<comment type="caution">
    <text evidence="1">The sequence shown here is derived from an EMBL/GenBank/DDBJ whole genome shotgun (WGS) entry which is preliminary data.</text>
</comment>
<sequence length="65" mass="7873">MIYEVQGHHWRLQILPSRLLVELRLRKLTMGLSDWIGLNTRFVMQQKHELTLKTRKEFWALPTNT</sequence>
<evidence type="ECO:0000313" key="1">
    <source>
        <dbReference type="EMBL" id="KAJ1361762.1"/>
    </source>
</evidence>
<accession>A0AAD5N4V4</accession>
<organism evidence="1 2">
    <name type="scientific">Parelaphostrongylus tenuis</name>
    <name type="common">Meningeal worm</name>
    <dbReference type="NCBI Taxonomy" id="148309"/>
    <lineage>
        <taxon>Eukaryota</taxon>
        <taxon>Metazoa</taxon>
        <taxon>Ecdysozoa</taxon>
        <taxon>Nematoda</taxon>
        <taxon>Chromadorea</taxon>
        <taxon>Rhabditida</taxon>
        <taxon>Rhabditina</taxon>
        <taxon>Rhabditomorpha</taxon>
        <taxon>Strongyloidea</taxon>
        <taxon>Metastrongylidae</taxon>
        <taxon>Parelaphostrongylus</taxon>
    </lineage>
</organism>
<reference evidence="1" key="1">
    <citation type="submission" date="2021-06" db="EMBL/GenBank/DDBJ databases">
        <title>Parelaphostrongylus tenuis whole genome reference sequence.</title>
        <authorList>
            <person name="Garwood T.J."/>
            <person name="Larsen P.A."/>
            <person name="Fountain-Jones N.M."/>
            <person name="Garbe J.R."/>
            <person name="Macchietto M.G."/>
            <person name="Kania S.A."/>
            <person name="Gerhold R.W."/>
            <person name="Richards J.E."/>
            <person name="Wolf T.M."/>
        </authorList>
    </citation>
    <scope>NUCLEOTIDE SEQUENCE</scope>
    <source>
        <strain evidence="1">MNPRO001-30</strain>
        <tissue evidence="1">Meninges</tissue>
    </source>
</reference>
<proteinExistence type="predicted"/>
<gene>
    <name evidence="1" type="ORF">KIN20_021097</name>
</gene>
<keyword evidence="2" id="KW-1185">Reference proteome</keyword>
<dbReference type="AlphaFoldDB" id="A0AAD5N4V4"/>
<evidence type="ECO:0000313" key="2">
    <source>
        <dbReference type="Proteomes" id="UP001196413"/>
    </source>
</evidence>
<name>A0AAD5N4V4_PARTN</name>
<dbReference type="Proteomes" id="UP001196413">
    <property type="component" value="Unassembled WGS sequence"/>
</dbReference>
<dbReference type="EMBL" id="JAHQIW010004264">
    <property type="protein sequence ID" value="KAJ1361762.1"/>
    <property type="molecule type" value="Genomic_DNA"/>
</dbReference>